<dbReference type="Proteomes" id="UP001596455">
    <property type="component" value="Unassembled WGS sequence"/>
</dbReference>
<dbReference type="RefSeq" id="WP_382394756.1">
    <property type="nucleotide sequence ID" value="NZ_JBHTCQ010000002.1"/>
</dbReference>
<evidence type="ECO:0000256" key="5">
    <source>
        <dbReference type="ARBA" id="ARBA00023136"/>
    </source>
</evidence>
<dbReference type="Pfam" id="PF12698">
    <property type="entry name" value="ABC2_membrane_3"/>
    <property type="match status" value="1"/>
</dbReference>
<evidence type="ECO:0000259" key="7">
    <source>
        <dbReference type="Pfam" id="PF12698"/>
    </source>
</evidence>
<gene>
    <name evidence="8" type="ORF">ACFQQL_12320</name>
</gene>
<dbReference type="PANTHER" id="PTHR30294">
    <property type="entry name" value="MEMBRANE COMPONENT OF ABC TRANSPORTER YHHJ-RELATED"/>
    <property type="match status" value="1"/>
</dbReference>
<feature type="transmembrane region" description="Helical" evidence="6">
    <location>
        <begin position="244"/>
        <end position="264"/>
    </location>
</feature>
<protein>
    <submittedName>
        <fullName evidence="8">ABC transporter permease</fullName>
    </submittedName>
</protein>
<feature type="transmembrane region" description="Helical" evidence="6">
    <location>
        <begin position="302"/>
        <end position="321"/>
    </location>
</feature>
<dbReference type="EMBL" id="JBHTCQ010000002">
    <property type="protein sequence ID" value="MFC7405900.1"/>
    <property type="molecule type" value="Genomic_DNA"/>
</dbReference>
<dbReference type="InterPro" id="IPR051449">
    <property type="entry name" value="ABC-2_transporter_component"/>
</dbReference>
<feature type="domain" description="ABC-2 type transporter transmembrane" evidence="7">
    <location>
        <begin position="22"/>
        <end position="375"/>
    </location>
</feature>
<proteinExistence type="predicted"/>
<name>A0ABW2QE94_9MICO</name>
<feature type="transmembrane region" description="Helical" evidence="6">
    <location>
        <begin position="270"/>
        <end position="290"/>
    </location>
</feature>
<reference evidence="9" key="1">
    <citation type="journal article" date="2019" name="Int. J. Syst. Evol. Microbiol.">
        <title>The Global Catalogue of Microorganisms (GCM) 10K type strain sequencing project: providing services to taxonomists for standard genome sequencing and annotation.</title>
        <authorList>
            <consortium name="The Broad Institute Genomics Platform"/>
            <consortium name="The Broad Institute Genome Sequencing Center for Infectious Disease"/>
            <person name="Wu L."/>
            <person name="Ma J."/>
        </authorList>
    </citation>
    <scope>NUCLEOTIDE SEQUENCE [LARGE SCALE GENOMIC DNA]</scope>
    <source>
        <strain evidence="9">JCM 1490</strain>
    </source>
</reference>
<evidence type="ECO:0000256" key="2">
    <source>
        <dbReference type="ARBA" id="ARBA00022475"/>
    </source>
</evidence>
<evidence type="ECO:0000313" key="9">
    <source>
        <dbReference type="Proteomes" id="UP001596455"/>
    </source>
</evidence>
<feature type="transmembrane region" description="Helical" evidence="6">
    <location>
        <begin position="194"/>
        <end position="214"/>
    </location>
</feature>
<evidence type="ECO:0000256" key="6">
    <source>
        <dbReference type="SAM" id="Phobius"/>
    </source>
</evidence>
<evidence type="ECO:0000313" key="8">
    <source>
        <dbReference type="EMBL" id="MFC7405900.1"/>
    </source>
</evidence>
<keyword evidence="2" id="KW-1003">Cell membrane</keyword>
<feature type="transmembrane region" description="Helical" evidence="6">
    <location>
        <begin position="21"/>
        <end position="41"/>
    </location>
</feature>
<evidence type="ECO:0000256" key="3">
    <source>
        <dbReference type="ARBA" id="ARBA00022692"/>
    </source>
</evidence>
<comment type="subcellular location">
    <subcellularLocation>
        <location evidence="1">Cell membrane</location>
        <topology evidence="1">Multi-pass membrane protein</topology>
    </subcellularLocation>
</comment>
<dbReference type="PANTHER" id="PTHR30294:SF38">
    <property type="entry name" value="TRANSPORT PERMEASE PROTEIN"/>
    <property type="match status" value="1"/>
</dbReference>
<dbReference type="InterPro" id="IPR013525">
    <property type="entry name" value="ABC2_TM"/>
</dbReference>
<sequence length="387" mass="39586">MRASLTIALTELRRFLKDRSNIFFVFIFPLLLVLVIGAQFGDAASSGRVVLVGPHGELRAAVEERLSDDGVTVAGADEAGMLEQVARGRADVGVVVDGGDDEAYQAGDPVELEAFASSEASSASAVQVVRAAVQDVALAHGQVLALTSAGAGEDAARRALQSAESSVGSAQVEVVDTSQIAQAFAGIGQFDVGAGSQLLLFVFLMSLAGSATLIESRRLGVVRRTMAAPVSAGRVLGGQALGRLVIALFQGGYIMAATGLFFGVSWGNVWLSLLVLLIFGCVSAGAGMVLGSVMDNEGAASGAGVGLGLVLAALGGCMVPLELFPDTLQTAAHLTPHAWAYEAFAAIQRHDAGLVEILPELGVLAGMAAVLLVVGGITLRRSLSRAM</sequence>
<feature type="transmembrane region" description="Helical" evidence="6">
    <location>
        <begin position="361"/>
        <end position="379"/>
    </location>
</feature>
<evidence type="ECO:0000256" key="1">
    <source>
        <dbReference type="ARBA" id="ARBA00004651"/>
    </source>
</evidence>
<keyword evidence="4 6" id="KW-1133">Transmembrane helix</keyword>
<comment type="caution">
    <text evidence="8">The sequence shown here is derived from an EMBL/GenBank/DDBJ whole genome shotgun (WGS) entry which is preliminary data.</text>
</comment>
<evidence type="ECO:0000256" key="4">
    <source>
        <dbReference type="ARBA" id="ARBA00022989"/>
    </source>
</evidence>
<organism evidence="8 9">
    <name type="scientific">Georgenia alba</name>
    <dbReference type="NCBI Taxonomy" id="2233858"/>
    <lineage>
        <taxon>Bacteria</taxon>
        <taxon>Bacillati</taxon>
        <taxon>Actinomycetota</taxon>
        <taxon>Actinomycetes</taxon>
        <taxon>Micrococcales</taxon>
        <taxon>Bogoriellaceae</taxon>
        <taxon>Georgenia</taxon>
    </lineage>
</organism>
<accession>A0ABW2QE94</accession>
<keyword evidence="5 6" id="KW-0472">Membrane</keyword>
<keyword evidence="9" id="KW-1185">Reference proteome</keyword>
<keyword evidence="3 6" id="KW-0812">Transmembrane</keyword>